<keyword evidence="7 9" id="KW-1133">Transmembrane helix</keyword>
<keyword evidence="4 10" id="KW-1003">Cell membrane</keyword>
<comment type="caution">
    <text evidence="10">Lacks conserved residue(s) required for the propagation of feature annotation.</text>
</comment>
<protein>
    <recommendedName>
        <fullName evidence="10">Phosphate transport system permease protein</fullName>
    </recommendedName>
</protein>
<gene>
    <name evidence="12" type="primary">pstC</name>
    <name evidence="12" type="ORF">N7548_07895</name>
</gene>
<dbReference type="PANTHER" id="PTHR30425:SF1">
    <property type="entry name" value="PHOSPHATE TRANSPORT SYSTEM PERMEASE PROTEIN PSTC"/>
    <property type="match status" value="1"/>
</dbReference>
<dbReference type="NCBIfam" id="TIGR02138">
    <property type="entry name" value="phosphate_pstC"/>
    <property type="match status" value="1"/>
</dbReference>
<dbReference type="Proteomes" id="UP001177160">
    <property type="component" value="Unassembled WGS sequence"/>
</dbReference>
<evidence type="ECO:0000256" key="1">
    <source>
        <dbReference type="ARBA" id="ARBA00004651"/>
    </source>
</evidence>
<evidence type="ECO:0000256" key="10">
    <source>
        <dbReference type="RuleBase" id="RU363054"/>
    </source>
</evidence>
<comment type="subcellular location">
    <subcellularLocation>
        <location evidence="1 9">Cell membrane</location>
        <topology evidence="1 9">Multi-pass membrane protein</topology>
    </subcellularLocation>
</comment>
<dbReference type="PROSITE" id="PS50928">
    <property type="entry name" value="ABC_TM1"/>
    <property type="match status" value="1"/>
</dbReference>
<feature type="domain" description="ABC transmembrane type-1" evidence="11">
    <location>
        <begin position="90"/>
        <end position="305"/>
    </location>
</feature>
<evidence type="ECO:0000256" key="9">
    <source>
        <dbReference type="RuleBase" id="RU363032"/>
    </source>
</evidence>
<comment type="function">
    <text evidence="10">Part of the binding-protein-dependent transport system for phosphate; probably responsible for the translocation of the substrate across the membrane.</text>
</comment>
<evidence type="ECO:0000256" key="3">
    <source>
        <dbReference type="ARBA" id="ARBA00022448"/>
    </source>
</evidence>
<comment type="similarity">
    <text evidence="2 10">Belongs to the binding-protein-dependent transport system permease family. CysTW subfamily.</text>
</comment>
<comment type="caution">
    <text evidence="12">The sequence shown here is derived from an EMBL/GenBank/DDBJ whole genome shotgun (WGS) entry which is preliminary data.</text>
</comment>
<feature type="transmembrane region" description="Helical" evidence="9">
    <location>
        <begin position="286"/>
        <end position="308"/>
    </location>
</feature>
<evidence type="ECO:0000256" key="4">
    <source>
        <dbReference type="ARBA" id="ARBA00022475"/>
    </source>
</evidence>
<dbReference type="Gene3D" id="1.10.3720.10">
    <property type="entry name" value="MetI-like"/>
    <property type="match status" value="1"/>
</dbReference>
<feature type="transmembrane region" description="Helical" evidence="9">
    <location>
        <begin position="83"/>
        <end position="115"/>
    </location>
</feature>
<evidence type="ECO:0000256" key="7">
    <source>
        <dbReference type="ARBA" id="ARBA00022989"/>
    </source>
</evidence>
<keyword evidence="6 9" id="KW-0812">Transmembrane</keyword>
<dbReference type="SUPFAM" id="SSF161098">
    <property type="entry name" value="MetI-like"/>
    <property type="match status" value="1"/>
</dbReference>
<evidence type="ECO:0000256" key="2">
    <source>
        <dbReference type="ARBA" id="ARBA00007069"/>
    </source>
</evidence>
<feature type="transmembrane region" description="Helical" evidence="9">
    <location>
        <begin position="21"/>
        <end position="46"/>
    </location>
</feature>
<keyword evidence="8 9" id="KW-0472">Membrane</keyword>
<feature type="transmembrane region" description="Helical" evidence="9">
    <location>
        <begin position="171"/>
        <end position="194"/>
    </location>
</feature>
<dbReference type="RefSeq" id="WP_263608928.1">
    <property type="nucleotide sequence ID" value="NZ_JAOVQM010000009.1"/>
</dbReference>
<evidence type="ECO:0000259" key="11">
    <source>
        <dbReference type="PROSITE" id="PS50928"/>
    </source>
</evidence>
<organism evidence="12 13">
    <name type="scientific">Paracholeplasma manati</name>
    <dbReference type="NCBI Taxonomy" id="591373"/>
    <lineage>
        <taxon>Bacteria</taxon>
        <taxon>Bacillati</taxon>
        <taxon>Mycoplasmatota</taxon>
        <taxon>Mollicutes</taxon>
        <taxon>Acholeplasmatales</taxon>
        <taxon>Acholeplasmataceae</taxon>
        <taxon>Paracholeplasma</taxon>
    </lineage>
</organism>
<dbReference type="EMBL" id="JAOVQM010000009">
    <property type="protein sequence ID" value="MCV2232739.1"/>
    <property type="molecule type" value="Genomic_DNA"/>
</dbReference>
<evidence type="ECO:0000256" key="5">
    <source>
        <dbReference type="ARBA" id="ARBA00022592"/>
    </source>
</evidence>
<dbReference type="CDD" id="cd06261">
    <property type="entry name" value="TM_PBP2"/>
    <property type="match status" value="1"/>
</dbReference>
<reference evidence="12" key="1">
    <citation type="submission" date="2022-09" db="EMBL/GenBank/DDBJ databases">
        <title>Novel Mycoplasma species identified in domestic and wild animals.</title>
        <authorList>
            <person name="Volokhov D.V."/>
            <person name="Furtak V.A."/>
            <person name="Zagorodnyaya T.A."/>
        </authorList>
    </citation>
    <scope>NUCLEOTIDE SEQUENCE</scope>
    <source>
        <strain evidence="12">Oakley</strain>
    </source>
</reference>
<sequence>MQSKIQLNQTQKRHNQWLDNTIKYLLMGFAILSSSFIFIIAGVIMVKGVTPFITNNGGLGRVNLADFLTGTTWLIGESFNSNLYAIGFLIISTLFIAFLSLLISFPVGVLTALFIAKIAPKKLAETLRTVVEMLASIPSIIYGLFGAGIILKIVYDLSTLIGFQSKGGNSILSSVLVLAIMTIPTIASISEVAIRSVDKSIEHGSLALGASKTQTHFKVVLTSAKSGIFTSAILGIGRVLGEATAVSLVAGGRRSGINFNILDTTSTLTTMMLEGMKETTGLDYDIRFSVGIVLMVVILITNFTLNYIKRKVGNVDVK</sequence>
<dbReference type="InterPro" id="IPR011864">
    <property type="entry name" value="Phosphate_PstC"/>
</dbReference>
<feature type="transmembrane region" description="Helical" evidence="9">
    <location>
        <begin position="127"/>
        <end position="151"/>
    </location>
</feature>
<dbReference type="InterPro" id="IPR051124">
    <property type="entry name" value="Phosphate_Transport_Permease"/>
</dbReference>
<accession>A0ABT2Y7N5</accession>
<evidence type="ECO:0000256" key="6">
    <source>
        <dbReference type="ARBA" id="ARBA00022692"/>
    </source>
</evidence>
<evidence type="ECO:0000313" key="13">
    <source>
        <dbReference type="Proteomes" id="UP001177160"/>
    </source>
</evidence>
<dbReference type="Pfam" id="PF00528">
    <property type="entry name" value="BPD_transp_1"/>
    <property type="match status" value="1"/>
</dbReference>
<proteinExistence type="inferred from homology"/>
<evidence type="ECO:0000256" key="8">
    <source>
        <dbReference type="ARBA" id="ARBA00023136"/>
    </source>
</evidence>
<keyword evidence="5 10" id="KW-0592">Phosphate transport</keyword>
<keyword evidence="13" id="KW-1185">Reference proteome</keyword>
<dbReference type="PANTHER" id="PTHR30425">
    <property type="entry name" value="PHOSPHATE TRANSPORT SYSTEM PERMEASE PROTEIN PST"/>
    <property type="match status" value="1"/>
</dbReference>
<dbReference type="InterPro" id="IPR035906">
    <property type="entry name" value="MetI-like_sf"/>
</dbReference>
<evidence type="ECO:0000313" key="12">
    <source>
        <dbReference type="EMBL" id="MCV2232739.1"/>
    </source>
</evidence>
<keyword evidence="3 9" id="KW-0813">Transport</keyword>
<dbReference type="InterPro" id="IPR000515">
    <property type="entry name" value="MetI-like"/>
</dbReference>
<name>A0ABT2Y7N5_9MOLU</name>